<dbReference type="Gene3D" id="1.20.120.50">
    <property type="entry name" value="Hemerythrin-like"/>
    <property type="match status" value="1"/>
</dbReference>
<feature type="transmembrane region" description="Helical" evidence="5">
    <location>
        <begin position="79"/>
        <end position="98"/>
    </location>
</feature>
<name>A0ABQ9YER2_9EUKA</name>
<sequence>MHLENALFFIYFPLYDQPRYPSTVLTLVVMAIFFLEFLAVGFTNVNFNGVPHLNKIIGFFDGSSLLSLFDFAFVVFEAIALFLAVLQLALLFIMAALYKKIASTAPWIAQVYRVVTIILFNILYIPVLSIFISSVDCTDGHLTINPTVECWNGMHVTFTVVACIFFTLFTLSHAVYSYFVYPHSQKQGGLLARLSGWPGAIFAVYVAVEIMAMHVFTTDAGWRAIFAFAPSSLLIAYYVLYQPFYQRITNYLHALAVLLFFSIRIGGEVSVALSTSPTSHIVLWVLVFVISVGCAIGMWFGMKIWERYLFLLPKNGQLPVFMKPEQQEESVTDEILADQSDIVASRVQHFFFLEHALRFMNGKSAKDTEIVSYASHLLNTCAISNPKNSKLIFYYALFTQQYRKLKQKADHLFTLSRNFFPPFYIRFVNYSMEKSHSLKTNQGESASDSAENQNAQRNIITSPAARTMLETTLKFHQNARQSSKDLWNSVIHFNTKSQAIPIIIKDLMENEKKAKSGYDELLKIYPNNPYLLRLYANLLKHVMNEEELSESYEIRADQIEDIHEERDFDDMASHAQKMKKKKKKTTALLQQISDDPSTTSSHQTIQPYFIPLQSLLSVILIGFVLGGVFVIQTYYTDLSVGVTNLDHIFNTGRRLGRIALYSKYYFMRQDDFYPTPITAPLLPTEDECIGNLSELATDLLKFVREMFVASDTQPWEVQDTHLLLVTYVGKTVSKEWFSKQSVLDAVSHVAYAANNVVLEGKTSSTFYANLAEPIVNFPTTLMESIKRMLSDYLATCNKSVTLGVVISLINTVVVQVAVVIIMVIISINLIRRVIKRRNQAQYLLLSVPRNEIYKRTLSLLTSENEAAAIQKKWEKEDESTDDQMKMNLPNVSVDQNMSRGGDAMDLDEEEEEEEIQYAEEPVRVTVIDGSIVTGGTFSLESLIAPPLPQRPHNEAPTALASINLGAPFTVPRRVIRRAFAPKRKKLVLTKAPELQEKAGQKNSKGDKKKRRRRRHGGRTTMDSQLKTESQAVESPPADQIEEKEPLPNNHVFQLPYSPQPTAMTNDMKNFFMMQQQMMGMNSPLGLLPPNYAMSVSKLPFGLTKPDGTNMLPSTEQTSPGFQPINMMDMSSFMQNPETPPHIPNTDSDHQHSLKDGSLPANSSSTAPKLNFDMDDEETAELEHQGIVRNAVDDSEWLESLEKSIEKITENQKKLQGGVTPLNIILLVALIVFLLTPIILTATIIPLNLPGLGKKAGSVLLWTNTMLQFYQTILFTLQMYTTPNQEIKLVNTTGPQNPEDFTSTVLKDFSHVSDDASHLHALLGKSFELFSQLNYRAMNGVAKGDIWTEDTKLRAVVSKCDDAIDELTMQIVDSVNTYQCKLENGTNCPEHRLQGVEYEIDLNFLFPRYERMMQASIRGPSTGFDLANPIWQFLMTAANFDLDYYMRIHETGFVESFQAADSKMVNLSFTFMGLQLGMVVLCYLGILIPLRLSINKTDKETQRFLTLIPSDVSDSIVLSQDMKTDIQQVDSPRESILEVVRLIDESVRGFAPVSDIRNLFTEMLLTVRTVFKNEEHYMDFNGYEKELLDEHKLAHIRLRQRLTMLMDSLTDSDVNVVFGSLPLFCTLFDKHFHEDDMEFAYYMEDIKSTGEPTEVNLDTEPQNDM</sequence>
<feature type="compositionally biased region" description="Polar residues" evidence="4">
    <location>
        <begin position="1020"/>
        <end position="1032"/>
    </location>
</feature>
<feature type="transmembrane region" description="Helical" evidence="5">
    <location>
        <begin position="252"/>
        <end position="275"/>
    </location>
</feature>
<comment type="caution">
    <text evidence="7">The sequence shown here is derived from an EMBL/GenBank/DDBJ whole genome shotgun (WGS) entry which is preliminary data.</text>
</comment>
<keyword evidence="5" id="KW-0812">Transmembrane</keyword>
<proteinExistence type="inferred from homology"/>
<feature type="transmembrane region" description="Helical" evidence="5">
    <location>
        <begin position="1221"/>
        <end position="1246"/>
    </location>
</feature>
<evidence type="ECO:0000256" key="2">
    <source>
        <dbReference type="ARBA" id="ARBA00022723"/>
    </source>
</evidence>
<feature type="region of interest" description="Disordered" evidence="4">
    <location>
        <begin position="990"/>
        <end position="1045"/>
    </location>
</feature>
<feature type="transmembrane region" description="Helical" evidence="5">
    <location>
        <begin position="220"/>
        <end position="240"/>
    </location>
</feature>
<dbReference type="InterPro" id="IPR052994">
    <property type="entry name" value="Tiny_macrocysts_regulators"/>
</dbReference>
<gene>
    <name evidence="7" type="ORF">BLNAU_2859</name>
</gene>
<feature type="compositionally biased region" description="Basic and acidic residues" evidence="4">
    <location>
        <begin position="993"/>
        <end position="1005"/>
    </location>
</feature>
<evidence type="ECO:0000256" key="4">
    <source>
        <dbReference type="SAM" id="MobiDB-lite"/>
    </source>
</evidence>
<keyword evidence="5" id="KW-1133">Transmembrane helix</keyword>
<evidence type="ECO:0000313" key="8">
    <source>
        <dbReference type="Proteomes" id="UP001281761"/>
    </source>
</evidence>
<feature type="transmembrane region" description="Helical" evidence="5">
    <location>
        <begin position="155"/>
        <end position="178"/>
    </location>
</feature>
<accession>A0ABQ9YER2</accession>
<dbReference type="Pfam" id="PF25474">
    <property type="entry name" value="TPR_TmcB"/>
    <property type="match status" value="1"/>
</dbReference>
<dbReference type="SUPFAM" id="SSF47188">
    <property type="entry name" value="Hemerythrin-like"/>
    <property type="match status" value="1"/>
</dbReference>
<feature type="domain" description="TmcB/TmcC TPR repeats" evidence="6">
    <location>
        <begin position="449"/>
        <end position="563"/>
    </location>
</feature>
<keyword evidence="2" id="KW-0479">Metal-binding</keyword>
<dbReference type="PANTHER" id="PTHR31600:SF2">
    <property type="entry name" value="GAMETE ENRICHED GENE 10 PROTEIN-RELATED"/>
    <property type="match status" value="1"/>
</dbReference>
<dbReference type="Proteomes" id="UP001281761">
    <property type="component" value="Unassembled WGS sequence"/>
</dbReference>
<evidence type="ECO:0000313" key="7">
    <source>
        <dbReference type="EMBL" id="KAK2962199.1"/>
    </source>
</evidence>
<dbReference type="InterPro" id="IPR057352">
    <property type="entry name" value="TPR_TmcB/C"/>
</dbReference>
<evidence type="ECO:0000256" key="5">
    <source>
        <dbReference type="SAM" id="Phobius"/>
    </source>
</evidence>
<evidence type="ECO:0000259" key="6">
    <source>
        <dbReference type="Pfam" id="PF25474"/>
    </source>
</evidence>
<feature type="transmembrane region" description="Helical" evidence="5">
    <location>
        <begin position="190"/>
        <end position="208"/>
    </location>
</feature>
<organism evidence="7 8">
    <name type="scientific">Blattamonas nauphoetae</name>
    <dbReference type="NCBI Taxonomy" id="2049346"/>
    <lineage>
        <taxon>Eukaryota</taxon>
        <taxon>Metamonada</taxon>
        <taxon>Preaxostyla</taxon>
        <taxon>Oxymonadida</taxon>
        <taxon>Blattamonas</taxon>
    </lineage>
</organism>
<feature type="transmembrane region" description="Helical" evidence="5">
    <location>
        <begin position="615"/>
        <end position="635"/>
    </location>
</feature>
<keyword evidence="3" id="KW-0408">Iron</keyword>
<evidence type="ECO:0000256" key="1">
    <source>
        <dbReference type="ARBA" id="ARBA00010587"/>
    </source>
</evidence>
<keyword evidence="5" id="KW-0472">Membrane</keyword>
<feature type="transmembrane region" description="Helical" evidence="5">
    <location>
        <begin position="110"/>
        <end position="135"/>
    </location>
</feature>
<feature type="transmembrane region" description="Helical" evidence="5">
    <location>
        <begin position="802"/>
        <end position="830"/>
    </location>
</feature>
<dbReference type="EMBL" id="JARBJD010000012">
    <property type="protein sequence ID" value="KAK2962199.1"/>
    <property type="molecule type" value="Genomic_DNA"/>
</dbReference>
<feature type="compositionally biased region" description="Basic residues" evidence="4">
    <location>
        <begin position="1006"/>
        <end position="1017"/>
    </location>
</feature>
<comment type="similarity">
    <text evidence="1">Belongs to the hemerythrin family.</text>
</comment>
<evidence type="ECO:0000256" key="3">
    <source>
        <dbReference type="ARBA" id="ARBA00023004"/>
    </source>
</evidence>
<dbReference type="PANTHER" id="PTHR31600">
    <property type="entry name" value="TINY MACROCYSTS PROTEIN B-RELATED"/>
    <property type="match status" value="1"/>
</dbReference>
<keyword evidence="8" id="KW-1185">Reference proteome</keyword>
<dbReference type="InterPro" id="IPR035938">
    <property type="entry name" value="Hemerythrin-like_sf"/>
</dbReference>
<reference evidence="7 8" key="1">
    <citation type="journal article" date="2022" name="bioRxiv">
        <title>Genomics of Preaxostyla Flagellates Illuminates Evolutionary Transitions and the Path Towards Mitochondrial Loss.</title>
        <authorList>
            <person name="Novak L.V.F."/>
            <person name="Treitli S.C."/>
            <person name="Pyrih J."/>
            <person name="Halakuc P."/>
            <person name="Pipaliya S.V."/>
            <person name="Vacek V."/>
            <person name="Brzon O."/>
            <person name="Soukal P."/>
            <person name="Eme L."/>
            <person name="Dacks J.B."/>
            <person name="Karnkowska A."/>
            <person name="Elias M."/>
            <person name="Hampl V."/>
        </authorList>
    </citation>
    <scope>NUCLEOTIDE SEQUENCE [LARGE SCALE GENOMIC DNA]</scope>
    <source>
        <strain evidence="7">NAU3</strain>
        <tissue evidence="7">Gut</tissue>
    </source>
</reference>
<feature type="transmembrane region" description="Helical" evidence="5">
    <location>
        <begin position="20"/>
        <end position="44"/>
    </location>
</feature>
<feature type="transmembrane region" description="Helical" evidence="5">
    <location>
        <begin position="281"/>
        <end position="302"/>
    </location>
</feature>
<protein>
    <recommendedName>
        <fullName evidence="6">TmcB/TmcC TPR repeats domain-containing protein</fullName>
    </recommendedName>
</protein>
<feature type="region of interest" description="Disordered" evidence="4">
    <location>
        <begin position="1132"/>
        <end position="1165"/>
    </location>
</feature>
<feature type="transmembrane region" description="Helical" evidence="5">
    <location>
        <begin position="1466"/>
        <end position="1489"/>
    </location>
</feature>